<evidence type="ECO:0000313" key="7">
    <source>
        <dbReference type="Proteomes" id="UP001209486"/>
    </source>
</evidence>
<evidence type="ECO:0000313" key="6">
    <source>
        <dbReference type="Proteomes" id="UP000582487"/>
    </source>
</evidence>
<evidence type="ECO:0000313" key="5">
    <source>
        <dbReference type="Proteomes" id="UP000575397"/>
    </source>
</evidence>
<accession>A0A2J9KRM7</accession>
<dbReference type="RefSeq" id="WP_004012185.1">
    <property type="nucleotide sequence ID" value="NZ_CAMPNB010000001.1"/>
</dbReference>
<evidence type="ECO:0000313" key="3">
    <source>
        <dbReference type="EMBL" id="NMW92477.1"/>
    </source>
</evidence>
<evidence type="ECO:0000313" key="4">
    <source>
        <dbReference type="EMBL" id="NMX03882.1"/>
    </source>
</evidence>
<dbReference type="EMBL" id="JABCUS010000017">
    <property type="protein sequence ID" value="NMX03882.1"/>
    <property type="molecule type" value="Genomic_DNA"/>
</dbReference>
<evidence type="ECO:0000256" key="1">
    <source>
        <dbReference type="SAM" id="SignalP"/>
    </source>
</evidence>
<dbReference type="EMBL" id="JABCUV010000001">
    <property type="protein sequence ID" value="NMW92477.1"/>
    <property type="molecule type" value="Genomic_DNA"/>
</dbReference>
<name>A0A2J9KRM7_9ACTO</name>
<gene>
    <name evidence="2" type="ORF">FYZ43_04735</name>
    <name evidence="3" type="ORF">HHJ74_01935</name>
    <name evidence="4" type="ORF">HHJ77_08070</name>
</gene>
<organism evidence="4 5">
    <name type="scientific">Mobiluncus mulieris</name>
    <dbReference type="NCBI Taxonomy" id="2052"/>
    <lineage>
        <taxon>Bacteria</taxon>
        <taxon>Bacillati</taxon>
        <taxon>Actinomycetota</taxon>
        <taxon>Actinomycetes</taxon>
        <taxon>Actinomycetales</taxon>
        <taxon>Actinomycetaceae</taxon>
        <taxon>Mobiluncus</taxon>
    </lineage>
</organism>
<evidence type="ECO:0008006" key="8">
    <source>
        <dbReference type="Google" id="ProtNLM"/>
    </source>
</evidence>
<dbReference type="Proteomes" id="UP000575397">
    <property type="component" value="Unassembled WGS sequence"/>
</dbReference>
<dbReference type="OrthoDB" id="3268804at2"/>
<dbReference type="EMBL" id="VSZY01000005">
    <property type="protein sequence ID" value="MCU9968721.1"/>
    <property type="molecule type" value="Genomic_DNA"/>
</dbReference>
<comment type="caution">
    <text evidence="4">The sequence shown here is derived from an EMBL/GenBank/DDBJ whole genome shotgun (WGS) entry which is preliminary data.</text>
</comment>
<proteinExistence type="predicted"/>
<dbReference type="Proteomes" id="UP000582487">
    <property type="component" value="Unassembled WGS sequence"/>
</dbReference>
<sequence>MEKTRILASLATIALTASALSGCASTSSSDAKAQYEAKKSEIPQLVKKFSAPNLGVLLNDTKILKLKPEVQSAEETGSTRLGDMEAAKLLGTAKFDPEVCQAKLLDTYKDDTSIPAAFSQAVSQDNKTLVRLQLRAHPGVKEASSVSDFQRAFPKSCPKYTLTVAGASNGSSPAQPLTNEVTNFTADVKDYPLDGATDGLMTKLTAKPAGKVSEKAEEGSLVASESAGYTTVGIFQRIGNLELRVFFDGAHPEQDATNAKADLQRLVTHIGQAFVAKAQ</sequence>
<reference evidence="2 7" key="1">
    <citation type="submission" date="2019-08" db="EMBL/GenBank/DDBJ databases">
        <title>Comparison of rpoB and gyrB Sequences from Mobiluncus Species and Development of a Multiplex PCR Method for Clinical Detection of Mobiluncus curtisii and Mobiluncus mulieris.</title>
        <authorList>
            <person name="Yang L."/>
            <person name="Shen Y."/>
            <person name="Xu G."/>
            <person name="Shu L.-B."/>
            <person name="Hu J."/>
            <person name="Zhang R."/>
            <person name="Wang Y."/>
            <person name="Zhou H.-W."/>
            <person name="Zhang X."/>
        </authorList>
    </citation>
    <scope>NUCLEOTIDE SEQUENCE [LARGE SCALE GENOMIC DNA]</scope>
    <source>
        <strain evidence="2 7">M26</strain>
    </source>
</reference>
<protein>
    <recommendedName>
        <fullName evidence="8">DUF5642 domain-containing protein</fullName>
    </recommendedName>
</protein>
<keyword evidence="1" id="KW-0732">Signal</keyword>
<feature type="chain" id="PRO_5044383284" description="DUF5642 domain-containing protein" evidence="1">
    <location>
        <begin position="20"/>
        <end position="279"/>
    </location>
</feature>
<dbReference type="AlphaFoldDB" id="A0A2J9KRM7"/>
<evidence type="ECO:0000313" key="2">
    <source>
        <dbReference type="EMBL" id="MCU9968721.1"/>
    </source>
</evidence>
<reference evidence="5 6" key="2">
    <citation type="submission" date="2020-04" db="EMBL/GenBank/DDBJ databases">
        <title>Antimicrobial susceptibility and clonality of vaginal-derived multi-drug resistant Mobiluncus isolates in China.</title>
        <authorList>
            <person name="Zhang X."/>
        </authorList>
    </citation>
    <scope>NUCLEOTIDE SEQUENCE [LARGE SCALE GENOMIC DNA]</scope>
    <source>
        <strain evidence="4 5">12</strain>
        <strain evidence="3 6">7</strain>
    </source>
</reference>
<dbReference type="Proteomes" id="UP001209486">
    <property type="component" value="Unassembled WGS sequence"/>
</dbReference>
<feature type="signal peptide" evidence="1">
    <location>
        <begin position="1"/>
        <end position="19"/>
    </location>
</feature>
<dbReference type="PROSITE" id="PS51257">
    <property type="entry name" value="PROKAR_LIPOPROTEIN"/>
    <property type="match status" value="1"/>
</dbReference>